<dbReference type="InterPro" id="IPR003812">
    <property type="entry name" value="Fido"/>
</dbReference>
<dbReference type="EMBL" id="PYLZ01000004">
    <property type="protein sequence ID" value="PSW24878.1"/>
    <property type="molecule type" value="Genomic_DNA"/>
</dbReference>
<dbReference type="PROSITE" id="PS51459">
    <property type="entry name" value="FIDO"/>
    <property type="match status" value="1"/>
</dbReference>
<reference evidence="9 10" key="1">
    <citation type="submission" date="2018-01" db="EMBL/GenBank/DDBJ databases">
        <title>Whole genome sequencing of Histamine producing bacteria.</title>
        <authorList>
            <person name="Butler K."/>
        </authorList>
    </citation>
    <scope>NUCLEOTIDE SEQUENCE [LARGE SCALE GENOMIC DNA]</scope>
    <source>
        <strain evidence="9 10">DSM 24669</strain>
    </source>
</reference>
<accession>A0A0J8VDL5</accession>
<evidence type="ECO:0000256" key="3">
    <source>
        <dbReference type="ARBA" id="ARBA00022741"/>
    </source>
</evidence>
<keyword evidence="2" id="KW-0548">Nucleotidyltransferase</keyword>
<keyword evidence="4" id="KW-0067">ATP-binding</keyword>
<dbReference type="GO" id="GO:0005524">
    <property type="term" value="F:ATP binding"/>
    <property type="evidence" value="ECO:0007669"/>
    <property type="project" value="UniProtKB-KW"/>
</dbReference>
<organism evidence="9 10">
    <name type="scientific">Photobacterium swingsii</name>
    <dbReference type="NCBI Taxonomy" id="680026"/>
    <lineage>
        <taxon>Bacteria</taxon>
        <taxon>Pseudomonadati</taxon>
        <taxon>Pseudomonadota</taxon>
        <taxon>Gammaproteobacteria</taxon>
        <taxon>Vibrionales</taxon>
        <taxon>Vibrionaceae</taxon>
        <taxon>Photobacterium</taxon>
    </lineage>
</organism>
<dbReference type="PANTHER" id="PTHR39560">
    <property type="entry name" value="PROTEIN ADENYLYLTRANSFERASE FIC-RELATED"/>
    <property type="match status" value="1"/>
</dbReference>
<evidence type="ECO:0000259" key="8">
    <source>
        <dbReference type="PROSITE" id="PS51459"/>
    </source>
</evidence>
<keyword evidence="1 9" id="KW-0808">Transferase</keyword>
<dbReference type="AlphaFoldDB" id="A0A0J8VDL5"/>
<evidence type="ECO:0000256" key="4">
    <source>
        <dbReference type="ARBA" id="ARBA00022840"/>
    </source>
</evidence>
<comment type="catalytic activity">
    <reaction evidence="6">
        <text>L-threonyl-[protein] + ATP = 3-O-(5'-adenylyl)-L-threonyl-[protein] + diphosphate</text>
        <dbReference type="Rhea" id="RHEA:54292"/>
        <dbReference type="Rhea" id="RHEA-COMP:11060"/>
        <dbReference type="Rhea" id="RHEA-COMP:13847"/>
        <dbReference type="ChEBI" id="CHEBI:30013"/>
        <dbReference type="ChEBI" id="CHEBI:30616"/>
        <dbReference type="ChEBI" id="CHEBI:33019"/>
        <dbReference type="ChEBI" id="CHEBI:138113"/>
        <dbReference type="EC" id="2.7.7.108"/>
    </reaction>
</comment>
<sequence>MRDKYGVTHDPDCYPHSSVLINKLGITDDEQLALAERDFTRVRAEHFEPDFSQLNFEYLLQIHHILFQDLYSWAGQARHVDITKGETRFCHFMNIEREALRLFNELEKENHLVGLSLSAFIERIAHYYCELNVVHPFREGNGRVQRIFFEILAINAGYEICWEGITLTDWVDANIAGYFGDLAPLIRLFQQITAPINCNTGYREHWSDSPHE</sequence>
<dbReference type="Pfam" id="PF02661">
    <property type="entry name" value="Fic"/>
    <property type="match status" value="1"/>
</dbReference>
<comment type="catalytic activity">
    <reaction evidence="7">
        <text>L-tyrosyl-[protein] + ATP = O-(5'-adenylyl)-L-tyrosyl-[protein] + diphosphate</text>
        <dbReference type="Rhea" id="RHEA:54288"/>
        <dbReference type="Rhea" id="RHEA-COMP:10136"/>
        <dbReference type="Rhea" id="RHEA-COMP:13846"/>
        <dbReference type="ChEBI" id="CHEBI:30616"/>
        <dbReference type="ChEBI" id="CHEBI:33019"/>
        <dbReference type="ChEBI" id="CHEBI:46858"/>
        <dbReference type="ChEBI" id="CHEBI:83624"/>
        <dbReference type="EC" id="2.7.7.108"/>
    </reaction>
</comment>
<keyword evidence="10" id="KW-1185">Reference proteome</keyword>
<comment type="caution">
    <text evidence="9">The sequence shown here is derived from an EMBL/GenBank/DDBJ whole genome shotgun (WGS) entry which is preliminary data.</text>
</comment>
<evidence type="ECO:0000256" key="6">
    <source>
        <dbReference type="ARBA" id="ARBA00047939"/>
    </source>
</evidence>
<evidence type="ECO:0000256" key="2">
    <source>
        <dbReference type="ARBA" id="ARBA00022695"/>
    </source>
</evidence>
<dbReference type="PANTHER" id="PTHR39560:SF1">
    <property type="entry name" value="PROTEIN ADENYLYLTRANSFERASE FIC-RELATED"/>
    <property type="match status" value="1"/>
</dbReference>
<protein>
    <recommendedName>
        <fullName evidence="5">protein adenylyltransferase</fullName>
        <ecNumber evidence="5">2.7.7.108</ecNumber>
    </recommendedName>
</protein>
<evidence type="ECO:0000256" key="1">
    <source>
        <dbReference type="ARBA" id="ARBA00022679"/>
    </source>
</evidence>
<name>A0A0J8VDL5_9GAMM</name>
<dbReference type="GO" id="GO:0051302">
    <property type="term" value="P:regulation of cell division"/>
    <property type="evidence" value="ECO:0007669"/>
    <property type="project" value="TreeGrafter"/>
</dbReference>
<evidence type="ECO:0000256" key="7">
    <source>
        <dbReference type="ARBA" id="ARBA00048696"/>
    </source>
</evidence>
<dbReference type="Gene3D" id="1.10.3290.10">
    <property type="entry name" value="Fido-like domain"/>
    <property type="match status" value="1"/>
</dbReference>
<dbReference type="InterPro" id="IPR036597">
    <property type="entry name" value="Fido-like_dom_sf"/>
</dbReference>
<dbReference type="EC" id="2.7.7.108" evidence="5"/>
<dbReference type="OrthoDB" id="9807853at2"/>
<gene>
    <name evidence="9" type="ORF">C9I94_08685</name>
</gene>
<dbReference type="Proteomes" id="UP000240481">
    <property type="component" value="Unassembled WGS sequence"/>
</dbReference>
<keyword evidence="3" id="KW-0547">Nucleotide-binding</keyword>
<feature type="domain" description="Fido" evidence="8">
    <location>
        <begin position="54"/>
        <end position="191"/>
    </location>
</feature>
<evidence type="ECO:0000313" key="9">
    <source>
        <dbReference type="EMBL" id="PSW24878.1"/>
    </source>
</evidence>
<dbReference type="SUPFAM" id="SSF140931">
    <property type="entry name" value="Fic-like"/>
    <property type="match status" value="1"/>
</dbReference>
<evidence type="ECO:0000256" key="5">
    <source>
        <dbReference type="ARBA" id="ARBA00034531"/>
    </source>
</evidence>
<dbReference type="RefSeq" id="WP_048897881.1">
    <property type="nucleotide sequence ID" value="NZ_AP024853.1"/>
</dbReference>
<evidence type="ECO:0000313" key="10">
    <source>
        <dbReference type="Proteomes" id="UP000240481"/>
    </source>
</evidence>
<dbReference type="GO" id="GO:0070733">
    <property type="term" value="F:AMPylase activity"/>
    <property type="evidence" value="ECO:0007669"/>
    <property type="project" value="UniProtKB-EC"/>
</dbReference>
<proteinExistence type="predicted"/>
<dbReference type="STRING" id="680026.AB733_05690"/>
<dbReference type="NCBIfam" id="NF007672">
    <property type="entry name" value="PRK10347.1"/>
    <property type="match status" value="1"/>
</dbReference>